<dbReference type="RefSeq" id="WP_160660350.1">
    <property type="nucleotide sequence ID" value="NZ_BAABDV010000001.1"/>
</dbReference>
<evidence type="ECO:0000313" key="7">
    <source>
        <dbReference type="EMBL" id="MXO53496.1"/>
    </source>
</evidence>
<name>A0A844Y6P3_9SPHN</name>
<dbReference type="OrthoDB" id="493991at2"/>
<keyword evidence="5 6" id="KW-0472">Membrane</keyword>
<evidence type="ECO:0000256" key="4">
    <source>
        <dbReference type="ARBA" id="ARBA00022989"/>
    </source>
</evidence>
<dbReference type="PANTHER" id="PTHR30250:SF31">
    <property type="entry name" value="INNER MEMBRANE PROTEIN YGHQ"/>
    <property type="match status" value="1"/>
</dbReference>
<feature type="transmembrane region" description="Helical" evidence="6">
    <location>
        <begin position="20"/>
        <end position="42"/>
    </location>
</feature>
<feature type="transmembrane region" description="Helical" evidence="6">
    <location>
        <begin position="387"/>
        <end position="405"/>
    </location>
</feature>
<accession>A0A844Y6P3</accession>
<evidence type="ECO:0000256" key="1">
    <source>
        <dbReference type="ARBA" id="ARBA00004651"/>
    </source>
</evidence>
<comment type="subcellular location">
    <subcellularLocation>
        <location evidence="1">Cell membrane</location>
        <topology evidence="1">Multi-pass membrane protein</topology>
    </subcellularLocation>
</comment>
<dbReference type="PANTHER" id="PTHR30250">
    <property type="entry name" value="PST FAMILY PREDICTED COLANIC ACID TRANSPORTER"/>
    <property type="match status" value="1"/>
</dbReference>
<reference evidence="7 8" key="1">
    <citation type="submission" date="2019-12" db="EMBL/GenBank/DDBJ databases">
        <title>Genomic-based taxomic classification of the family Erythrobacteraceae.</title>
        <authorList>
            <person name="Xu L."/>
        </authorList>
    </citation>
    <scope>NUCLEOTIDE SEQUENCE [LARGE SCALE GENOMIC DNA]</scope>
    <source>
        <strain evidence="7 8">JCM 17468</strain>
    </source>
</reference>
<dbReference type="Pfam" id="PF01943">
    <property type="entry name" value="Polysacc_synt"/>
    <property type="match status" value="1"/>
</dbReference>
<evidence type="ECO:0000256" key="6">
    <source>
        <dbReference type="SAM" id="Phobius"/>
    </source>
</evidence>
<sequence length="444" mass="47601">MDGQSTPVPARNGLLNIVRNLAWILGGKTFGAICSLIYLAVLARSLGLRDFGHFSLLFGTAQALVAIAGFQTWQTLVRFGARHRLDGDEAAFGRLIWFCTFADLGGAITGCAIAALVYYGFGSLLELNPRYIDLGFLFACALIWARLTTPSGIVRVLDRFDIGTYVEAIVPTGRLIASGIILATGPSVAKFVFAWALFDLIAAAVYWIMARRLARDAFRLRHAGGWRRMLRENPGIKGFFAVTYGATTLDAIVKQGPLLAVGYFFSTSSAGLYRLADQLAQGVKQFAVLVARAVLPEFAVSSIADEATRFAKLVRSVTRIAALAGIVVLLTAVLFGEQALVLIGGSDYARAATVLIPLAFAAAFELASVSYEPMLYATGHAARALKVRAIAVVTLIVSIVALQSGGGPVEIGWAVALSMGVFYLCMSFAAWMTLRHLRKAETEA</sequence>
<dbReference type="InterPro" id="IPR002797">
    <property type="entry name" value="Polysacc_synth"/>
</dbReference>
<protein>
    <submittedName>
        <fullName evidence="7">Oligosaccharide flippase family protein</fullName>
    </submittedName>
</protein>
<dbReference type="Proteomes" id="UP000430272">
    <property type="component" value="Unassembled WGS sequence"/>
</dbReference>
<dbReference type="AlphaFoldDB" id="A0A844Y6P3"/>
<feature type="transmembrane region" description="Helical" evidence="6">
    <location>
        <begin position="131"/>
        <end position="147"/>
    </location>
</feature>
<evidence type="ECO:0000256" key="5">
    <source>
        <dbReference type="ARBA" id="ARBA00023136"/>
    </source>
</evidence>
<keyword evidence="8" id="KW-1185">Reference proteome</keyword>
<dbReference type="EMBL" id="WTYD01000001">
    <property type="protein sequence ID" value="MXO53496.1"/>
    <property type="molecule type" value="Genomic_DNA"/>
</dbReference>
<keyword evidence="4 6" id="KW-1133">Transmembrane helix</keyword>
<feature type="transmembrane region" description="Helical" evidence="6">
    <location>
        <begin position="54"/>
        <end position="75"/>
    </location>
</feature>
<keyword evidence="2" id="KW-1003">Cell membrane</keyword>
<gene>
    <name evidence="7" type="ORF">GRI47_05665</name>
</gene>
<feature type="transmembrane region" description="Helical" evidence="6">
    <location>
        <begin position="192"/>
        <end position="209"/>
    </location>
</feature>
<feature type="transmembrane region" description="Helical" evidence="6">
    <location>
        <begin position="411"/>
        <end position="434"/>
    </location>
</feature>
<comment type="caution">
    <text evidence="7">The sequence shown here is derived from an EMBL/GenBank/DDBJ whole genome shotgun (WGS) entry which is preliminary data.</text>
</comment>
<feature type="transmembrane region" description="Helical" evidence="6">
    <location>
        <begin position="95"/>
        <end position="119"/>
    </location>
</feature>
<feature type="transmembrane region" description="Helical" evidence="6">
    <location>
        <begin position="348"/>
        <end position="367"/>
    </location>
</feature>
<dbReference type="InterPro" id="IPR050833">
    <property type="entry name" value="Poly_Biosynth_Transport"/>
</dbReference>
<proteinExistence type="predicted"/>
<evidence type="ECO:0000313" key="8">
    <source>
        <dbReference type="Proteomes" id="UP000430272"/>
    </source>
</evidence>
<evidence type="ECO:0000256" key="2">
    <source>
        <dbReference type="ARBA" id="ARBA00022475"/>
    </source>
</evidence>
<keyword evidence="3 6" id="KW-0812">Transmembrane</keyword>
<evidence type="ECO:0000256" key="3">
    <source>
        <dbReference type="ARBA" id="ARBA00022692"/>
    </source>
</evidence>
<dbReference type="GO" id="GO:0005886">
    <property type="term" value="C:plasma membrane"/>
    <property type="evidence" value="ECO:0007669"/>
    <property type="project" value="UniProtKB-SubCell"/>
</dbReference>
<organism evidence="7 8">
    <name type="scientific">Qipengyuania pelagi</name>
    <dbReference type="NCBI Taxonomy" id="994320"/>
    <lineage>
        <taxon>Bacteria</taxon>
        <taxon>Pseudomonadati</taxon>
        <taxon>Pseudomonadota</taxon>
        <taxon>Alphaproteobacteria</taxon>
        <taxon>Sphingomonadales</taxon>
        <taxon>Erythrobacteraceae</taxon>
        <taxon>Qipengyuania</taxon>
    </lineage>
</organism>
<feature type="transmembrane region" description="Helical" evidence="6">
    <location>
        <begin position="317"/>
        <end position="336"/>
    </location>
</feature>